<name>A0A934R306_9BACT</name>
<dbReference type="AlphaFoldDB" id="A0A934R306"/>
<feature type="chain" id="PRO_5037749132" description="DUF3887 domain-containing protein" evidence="1">
    <location>
        <begin position="23"/>
        <end position="196"/>
    </location>
</feature>
<reference evidence="2" key="1">
    <citation type="submission" date="2021-01" db="EMBL/GenBank/DDBJ databases">
        <title>Modified the classification status of verrucomicrobia.</title>
        <authorList>
            <person name="Feng X."/>
        </authorList>
    </citation>
    <scope>NUCLEOTIDE SEQUENCE</scope>
    <source>
        <strain evidence="2">JCM 18052</strain>
    </source>
</reference>
<dbReference type="Proteomes" id="UP000600139">
    <property type="component" value="Unassembled WGS sequence"/>
</dbReference>
<dbReference type="RefSeq" id="WP_200350486.1">
    <property type="nucleotide sequence ID" value="NZ_BAABHZ010000008.1"/>
</dbReference>
<evidence type="ECO:0008006" key="4">
    <source>
        <dbReference type="Google" id="ProtNLM"/>
    </source>
</evidence>
<feature type="signal peptide" evidence="1">
    <location>
        <begin position="1"/>
        <end position="22"/>
    </location>
</feature>
<dbReference type="EMBL" id="JAENIK010000009">
    <property type="protein sequence ID" value="MBK1815522.1"/>
    <property type="molecule type" value="Genomic_DNA"/>
</dbReference>
<gene>
    <name evidence="2" type="ORF">JIN84_07845</name>
</gene>
<comment type="caution">
    <text evidence="2">The sequence shown here is derived from an EMBL/GenBank/DDBJ whole genome shotgun (WGS) entry which is preliminary data.</text>
</comment>
<evidence type="ECO:0000313" key="3">
    <source>
        <dbReference type="Proteomes" id="UP000600139"/>
    </source>
</evidence>
<evidence type="ECO:0000256" key="1">
    <source>
        <dbReference type="SAM" id="SignalP"/>
    </source>
</evidence>
<organism evidence="2 3">
    <name type="scientific">Luteolibacter yonseiensis</name>
    <dbReference type="NCBI Taxonomy" id="1144680"/>
    <lineage>
        <taxon>Bacteria</taxon>
        <taxon>Pseudomonadati</taxon>
        <taxon>Verrucomicrobiota</taxon>
        <taxon>Verrucomicrobiia</taxon>
        <taxon>Verrucomicrobiales</taxon>
        <taxon>Verrucomicrobiaceae</taxon>
        <taxon>Luteolibacter</taxon>
    </lineage>
</organism>
<accession>A0A934R306</accession>
<protein>
    <recommendedName>
        <fullName evidence="4">DUF3887 domain-containing protein</fullName>
    </recommendedName>
</protein>
<sequence length="196" mass="20718">MKTLLALSLVSLAVGLPLSAQPAAPKPADPFEEGMRQAFTAYKKGDDEAVTAKLRELLKIMDAKGSAKVGATLPDMAGTWKGESLKNDDTSAIGGGASVSRTYVSGDKRVTARVVKDSPLVAQLLPIFVNDELLKISGRKIHKISGETAVMDGEDKLQIVLDQRIYVELVGEGGAGETELVSLAEKLDLSAIAKLK</sequence>
<proteinExistence type="predicted"/>
<keyword evidence="1" id="KW-0732">Signal</keyword>
<evidence type="ECO:0000313" key="2">
    <source>
        <dbReference type="EMBL" id="MBK1815522.1"/>
    </source>
</evidence>
<keyword evidence="3" id="KW-1185">Reference proteome</keyword>